<dbReference type="Pfam" id="PF02845">
    <property type="entry name" value="CUE"/>
    <property type="match status" value="1"/>
</dbReference>
<name>D8R6L0_SELML</name>
<dbReference type="OrthoDB" id="5577209at2759"/>
<dbReference type="Gene3D" id="1.10.8.10">
    <property type="entry name" value="DNA helicase RuvA subunit, C-terminal domain"/>
    <property type="match status" value="1"/>
</dbReference>
<dbReference type="STRING" id="88036.D8R6L0"/>
<dbReference type="GO" id="GO:0043130">
    <property type="term" value="F:ubiquitin binding"/>
    <property type="evidence" value="ECO:0000318"/>
    <property type="project" value="GO_Central"/>
</dbReference>
<feature type="compositionally biased region" description="Basic and acidic residues" evidence="1">
    <location>
        <begin position="467"/>
        <end position="487"/>
    </location>
</feature>
<feature type="compositionally biased region" description="Acidic residues" evidence="1">
    <location>
        <begin position="652"/>
        <end position="667"/>
    </location>
</feature>
<feature type="region of interest" description="Disordered" evidence="1">
    <location>
        <begin position="639"/>
        <end position="717"/>
    </location>
</feature>
<reference evidence="3 4" key="1">
    <citation type="journal article" date="2011" name="Science">
        <title>The Selaginella genome identifies genetic changes associated with the evolution of vascular plants.</title>
        <authorList>
            <person name="Banks J.A."/>
            <person name="Nishiyama T."/>
            <person name="Hasebe M."/>
            <person name="Bowman J.L."/>
            <person name="Gribskov M."/>
            <person name="dePamphilis C."/>
            <person name="Albert V.A."/>
            <person name="Aono N."/>
            <person name="Aoyama T."/>
            <person name="Ambrose B.A."/>
            <person name="Ashton N.W."/>
            <person name="Axtell M.J."/>
            <person name="Barker E."/>
            <person name="Barker M.S."/>
            <person name="Bennetzen J.L."/>
            <person name="Bonawitz N.D."/>
            <person name="Chapple C."/>
            <person name="Cheng C."/>
            <person name="Correa L.G."/>
            <person name="Dacre M."/>
            <person name="DeBarry J."/>
            <person name="Dreyer I."/>
            <person name="Elias M."/>
            <person name="Engstrom E.M."/>
            <person name="Estelle M."/>
            <person name="Feng L."/>
            <person name="Finet C."/>
            <person name="Floyd S.K."/>
            <person name="Frommer W.B."/>
            <person name="Fujita T."/>
            <person name="Gramzow L."/>
            <person name="Gutensohn M."/>
            <person name="Harholt J."/>
            <person name="Hattori M."/>
            <person name="Heyl A."/>
            <person name="Hirai T."/>
            <person name="Hiwatashi Y."/>
            <person name="Ishikawa M."/>
            <person name="Iwata M."/>
            <person name="Karol K.G."/>
            <person name="Koehler B."/>
            <person name="Kolukisaoglu U."/>
            <person name="Kubo M."/>
            <person name="Kurata T."/>
            <person name="Lalonde S."/>
            <person name="Li K."/>
            <person name="Li Y."/>
            <person name="Litt A."/>
            <person name="Lyons E."/>
            <person name="Manning G."/>
            <person name="Maruyama T."/>
            <person name="Michael T.P."/>
            <person name="Mikami K."/>
            <person name="Miyazaki S."/>
            <person name="Morinaga S."/>
            <person name="Murata T."/>
            <person name="Mueller-Roeber B."/>
            <person name="Nelson D.R."/>
            <person name="Obara M."/>
            <person name="Oguri Y."/>
            <person name="Olmstead R.G."/>
            <person name="Onodera N."/>
            <person name="Petersen B.L."/>
            <person name="Pils B."/>
            <person name="Prigge M."/>
            <person name="Rensing S.A."/>
            <person name="Riano-Pachon D.M."/>
            <person name="Roberts A.W."/>
            <person name="Sato Y."/>
            <person name="Scheller H.V."/>
            <person name="Schulz B."/>
            <person name="Schulz C."/>
            <person name="Shakirov E.V."/>
            <person name="Shibagaki N."/>
            <person name="Shinohara N."/>
            <person name="Shippen D.E."/>
            <person name="Soerensen I."/>
            <person name="Sotooka R."/>
            <person name="Sugimoto N."/>
            <person name="Sugita M."/>
            <person name="Sumikawa N."/>
            <person name="Tanurdzic M."/>
            <person name="Theissen G."/>
            <person name="Ulvskov P."/>
            <person name="Wakazuki S."/>
            <person name="Weng J.K."/>
            <person name="Willats W.W."/>
            <person name="Wipf D."/>
            <person name="Wolf P.G."/>
            <person name="Yang L."/>
            <person name="Zimmer A.D."/>
            <person name="Zhu Q."/>
            <person name="Mitros T."/>
            <person name="Hellsten U."/>
            <person name="Loque D."/>
            <person name="Otillar R."/>
            <person name="Salamov A."/>
            <person name="Schmutz J."/>
            <person name="Shapiro H."/>
            <person name="Lindquist E."/>
            <person name="Lucas S."/>
            <person name="Rokhsar D."/>
            <person name="Grigoriev I.V."/>
        </authorList>
    </citation>
    <scope>NUCLEOTIDE SEQUENCE [LARGE SCALE GENOMIC DNA]</scope>
</reference>
<dbReference type="SMART" id="SM00546">
    <property type="entry name" value="CUE"/>
    <property type="match status" value="1"/>
</dbReference>
<accession>D8R6L0</accession>
<feature type="region of interest" description="Disordered" evidence="1">
    <location>
        <begin position="1"/>
        <end position="30"/>
    </location>
</feature>
<feature type="domain" description="CUE" evidence="2">
    <location>
        <begin position="410"/>
        <end position="453"/>
    </location>
</feature>
<keyword evidence="4" id="KW-1185">Reference proteome</keyword>
<dbReference type="EMBL" id="GL377572">
    <property type="protein sequence ID" value="EFJ32695.1"/>
    <property type="molecule type" value="Genomic_DNA"/>
</dbReference>
<dbReference type="AlphaFoldDB" id="D8R6L0"/>
<feature type="region of interest" description="Disordered" evidence="1">
    <location>
        <begin position="454"/>
        <end position="518"/>
    </location>
</feature>
<dbReference type="InterPro" id="IPR041800">
    <property type="entry name" value="ASCC2_CUE"/>
</dbReference>
<organism evidence="4">
    <name type="scientific">Selaginella moellendorffii</name>
    <name type="common">Spikemoss</name>
    <dbReference type="NCBI Taxonomy" id="88036"/>
    <lineage>
        <taxon>Eukaryota</taxon>
        <taxon>Viridiplantae</taxon>
        <taxon>Streptophyta</taxon>
        <taxon>Embryophyta</taxon>
        <taxon>Tracheophyta</taxon>
        <taxon>Lycopodiopsida</taxon>
        <taxon>Selaginellales</taxon>
        <taxon>Selaginellaceae</taxon>
        <taxon>Selaginella</taxon>
    </lineage>
</organism>
<protein>
    <recommendedName>
        <fullName evidence="2">CUE domain-containing protein</fullName>
    </recommendedName>
</protein>
<dbReference type="SUPFAM" id="SSF46934">
    <property type="entry name" value="UBA-like"/>
    <property type="match status" value="1"/>
</dbReference>
<proteinExistence type="predicted"/>
<feature type="compositionally biased region" description="Basic and acidic residues" evidence="1">
    <location>
        <begin position="505"/>
        <end position="518"/>
    </location>
</feature>
<dbReference type="InterPro" id="IPR052586">
    <property type="entry name" value="ASCC2"/>
</dbReference>
<evidence type="ECO:0000259" key="2">
    <source>
        <dbReference type="PROSITE" id="PS51140"/>
    </source>
</evidence>
<sequence>MAQRRQYQARNSPAMEWKARDPATRPSDLSENGRYCKPGLVFVAYLPQDEANSSQALEIIDFLNAELSRLLRMKAREFWEEVTANESLHEFLESYLLYRRRWYDLHPTGGVVPGEDDLSRRVFMVLLRMCSDEDPGLSRISAAKFRVEDKFNVAKLLNVCAIYGHDNPELTRRLVSTVLKFQPSYLQTLSDVARQVLATIDGVNKRTLESIGHSTNKSNSEFKDELMEAVVLLHDTVMTLNAFVEIYPPAAGFFLSAEPARDKSLMFSLSCVYNSLLPSVRKQSIGEELSRYLDTLQRELVHFAWSLLFNSFFGDTTTRMDSKANGEVFVDALIGLSFGSDGASLIHSLSNMFDLSGNVHRLLQEGSIVLDDGQYAQLLALLPDMPSTNFVEDRKPPVSVSHEKDEEDAIRQSHISQIKDLLPDYDDAFLSACLEVYDSNPEIVIQHILEGTIHPDLTSTPKKGKGKLVDSKKEDRSNVDAKGKGKAVENQASKAQGRFVRKRQNRDDDAATILDERDAGTSNQTAKLAMQLMYEDEYDDSFDDLDTNVAEAGLETDSLVNLFSRTKLSSDSLEDGQKAKPFSASQKQEPSGRPQRKQEASRFFVKDGKHYNYKVAGAVAVSSLEEAEALKKQEEGLIYGLGRGGNVPANSDGEDDKEEDDGGEDDKETAKGTSAATQHRAHGERGKPPYRPQFATKKNHNKKDLSLKKHMSGLRGS</sequence>
<dbReference type="InParanoid" id="D8R6L0"/>
<evidence type="ECO:0000256" key="1">
    <source>
        <dbReference type="SAM" id="MobiDB-lite"/>
    </source>
</evidence>
<gene>
    <name evidence="3" type="ORF">SELMODRAFT_407736</name>
</gene>
<dbReference type="Proteomes" id="UP000001514">
    <property type="component" value="Unassembled WGS sequence"/>
</dbReference>
<dbReference type="Gramene" id="EFJ32695">
    <property type="protein sequence ID" value="EFJ32695"/>
    <property type="gene ID" value="SELMODRAFT_407736"/>
</dbReference>
<dbReference type="KEGG" id="smo:SELMODRAFT_407736"/>
<dbReference type="PROSITE" id="PS51140">
    <property type="entry name" value="CUE"/>
    <property type="match status" value="1"/>
</dbReference>
<feature type="region of interest" description="Disordered" evidence="1">
    <location>
        <begin position="570"/>
        <end position="604"/>
    </location>
</feature>
<evidence type="ECO:0000313" key="4">
    <source>
        <dbReference type="Proteomes" id="UP000001514"/>
    </source>
</evidence>
<dbReference type="eggNOG" id="KOG4501">
    <property type="taxonomic scope" value="Eukaryota"/>
</dbReference>
<evidence type="ECO:0000313" key="3">
    <source>
        <dbReference type="EMBL" id="EFJ32695.1"/>
    </source>
</evidence>
<dbReference type="InterPro" id="IPR003892">
    <property type="entry name" value="CUE"/>
</dbReference>
<feature type="compositionally biased region" description="Polar residues" evidence="1">
    <location>
        <begin position="1"/>
        <end position="11"/>
    </location>
</feature>
<dbReference type="OMA" id="LACPIDT"/>
<dbReference type="PANTHER" id="PTHR21494">
    <property type="entry name" value="ACTIVATING SIGNAL COINTEGRATOR 1 COMPLEX SUBUNIT 2 ASC-1 COMPLEX SUBUNIT P100"/>
    <property type="match status" value="1"/>
</dbReference>
<feature type="compositionally biased region" description="Basic residues" evidence="1">
    <location>
        <begin position="708"/>
        <end position="717"/>
    </location>
</feature>
<dbReference type="InterPro" id="IPR009060">
    <property type="entry name" value="UBA-like_sf"/>
</dbReference>
<dbReference type="CDD" id="cd14364">
    <property type="entry name" value="CUE_ASCC2"/>
    <property type="match status" value="1"/>
</dbReference>
<dbReference type="PANTHER" id="PTHR21494:SF0">
    <property type="entry name" value="ACTIVATING SIGNAL COINTEGRATOR 1 COMPLEX SUBUNIT 2"/>
    <property type="match status" value="1"/>
</dbReference>
<dbReference type="HOGENOM" id="CLU_017249_0_0_1"/>